<dbReference type="RefSeq" id="WP_153345728.1">
    <property type="nucleotide sequence ID" value="NZ_WEGI01000010.1"/>
</dbReference>
<gene>
    <name evidence="3" type="ORF">NRB56_47730</name>
</gene>
<evidence type="ECO:0000259" key="2">
    <source>
        <dbReference type="Pfam" id="PF09995"/>
    </source>
</evidence>
<organism evidence="3 4">
    <name type="scientific">Nocardia aurantia</name>
    <dbReference type="NCBI Taxonomy" id="2585199"/>
    <lineage>
        <taxon>Bacteria</taxon>
        <taxon>Bacillati</taxon>
        <taxon>Actinomycetota</taxon>
        <taxon>Actinomycetes</taxon>
        <taxon>Mycobacteriales</taxon>
        <taxon>Nocardiaceae</taxon>
        <taxon>Nocardia</taxon>
    </lineage>
</organism>
<sequence length="286" mass="32596">MPDRAPTAPRPGTTDAATDRRHRYMSGPAALLGGPANVIMQLGLPPVGRGIIESTVTSGRFDLHPRKRGKTTLTYLAVALLGTDEDRDAFRAAVDTSHRHVRSTERSPVRYNAFDPRLQLWVAACLYRGTADSVALLFGGIDEHDAEEMYADCARFGTTLQVRADMWPADRDAFREYWDSMLAEISFDDEVRRYLLDQVVDLGPYHPIQRVAFRRINRFFTTGYLPQQFRDELGLDWGPRRQRAFELVMRSIGRATAVLPTSWRLYPFEGYLNDMRERRAQGKNLV</sequence>
<name>A0A7K0DTT9_9NOCA</name>
<dbReference type="OrthoDB" id="3422701at2"/>
<accession>A0A7K0DTT9</accession>
<proteinExistence type="predicted"/>
<dbReference type="AlphaFoldDB" id="A0A7K0DTT9"/>
<evidence type="ECO:0000313" key="4">
    <source>
        <dbReference type="Proteomes" id="UP000431401"/>
    </source>
</evidence>
<dbReference type="EMBL" id="WEGI01000010">
    <property type="protein sequence ID" value="MQY29183.1"/>
    <property type="molecule type" value="Genomic_DNA"/>
</dbReference>
<protein>
    <recommendedName>
        <fullName evidence="2">ER-bound oxygenase mpaB/mpaB'/Rubber oxygenase catalytic domain-containing protein</fullName>
    </recommendedName>
</protein>
<dbReference type="InterPro" id="IPR018713">
    <property type="entry name" value="MPAB/Lcp_cat_dom"/>
</dbReference>
<dbReference type="GO" id="GO:0016491">
    <property type="term" value="F:oxidoreductase activity"/>
    <property type="evidence" value="ECO:0007669"/>
    <property type="project" value="InterPro"/>
</dbReference>
<dbReference type="Pfam" id="PF09995">
    <property type="entry name" value="MPAB_Lcp_cat"/>
    <property type="match status" value="1"/>
</dbReference>
<comment type="caution">
    <text evidence="3">The sequence shown here is derived from an EMBL/GenBank/DDBJ whole genome shotgun (WGS) entry which is preliminary data.</text>
</comment>
<feature type="domain" description="ER-bound oxygenase mpaB/mpaB'/Rubber oxygenase catalytic" evidence="2">
    <location>
        <begin position="25"/>
        <end position="252"/>
    </location>
</feature>
<feature type="region of interest" description="Disordered" evidence="1">
    <location>
        <begin position="1"/>
        <end position="20"/>
    </location>
</feature>
<dbReference type="PANTHER" id="PTHR36151:SF3">
    <property type="entry name" value="ER-BOUND OXYGENASE MPAB_MPAB'_RUBBER OXYGENASE CATALYTIC DOMAIN-CONTAINING PROTEIN"/>
    <property type="match status" value="1"/>
</dbReference>
<reference evidence="3 4" key="1">
    <citation type="submission" date="2019-10" db="EMBL/GenBank/DDBJ databases">
        <title>Nocardia macrotermitis sp. nov. and Nocardia aurantia sp. nov., isolated from the gut of fungus growing-termite Macrotermes natalensis.</title>
        <authorList>
            <person name="Benndorf R."/>
            <person name="Schwitalla J."/>
            <person name="Martin K."/>
            <person name="De Beer W."/>
            <person name="Kaster A.-K."/>
            <person name="Vollmers J."/>
            <person name="Poulsen M."/>
            <person name="Beemelmanns C."/>
        </authorList>
    </citation>
    <scope>NUCLEOTIDE SEQUENCE [LARGE SCALE GENOMIC DNA]</scope>
    <source>
        <strain evidence="3 4">RB56</strain>
    </source>
</reference>
<dbReference type="PANTHER" id="PTHR36151">
    <property type="entry name" value="BLR2777 PROTEIN"/>
    <property type="match status" value="1"/>
</dbReference>
<keyword evidence="4" id="KW-1185">Reference proteome</keyword>
<evidence type="ECO:0000313" key="3">
    <source>
        <dbReference type="EMBL" id="MQY29183.1"/>
    </source>
</evidence>
<dbReference type="Proteomes" id="UP000431401">
    <property type="component" value="Unassembled WGS sequence"/>
</dbReference>
<evidence type="ECO:0000256" key="1">
    <source>
        <dbReference type="SAM" id="MobiDB-lite"/>
    </source>
</evidence>